<dbReference type="AlphaFoldDB" id="A0A1H9FS91"/>
<evidence type="ECO:0000256" key="5">
    <source>
        <dbReference type="ARBA" id="ARBA00022692"/>
    </source>
</evidence>
<feature type="transmembrane region" description="Helical" evidence="8">
    <location>
        <begin position="327"/>
        <end position="345"/>
    </location>
</feature>
<sequence length="489" mass="54319">MNLGDRRQAFWLVLLGALGITALRVIWLRQQQLELFVDEAQYWYWAQSPAWGYFSKPPLIAWLIAATTSVCGDGELCVKASSFVLYPLSTLGFFFVGARLYDARVGAIAALGFLLLPGIDISALIVSTDVPLLCCWIWALYCLLRALDEDAWRWWLALGLLVGLGLLAKYPMVFFFLGALPLSWRRLLQSPKPWAAALLALAIFAPHLLWNLHSGMVTVHHTVSIAQWDRGALLRPKALLDFIGEQLAIIGPLLGLLGLLLLRPRLPLDEPARARRRLLAWFSLPLLALMTAQALLAKANGNWAALAFVGIVLFIVGEALREQRTVWLAAAIALNVLLGLLAYNYHALAGAFGVELTRRNDPYVRIMGWRQAAAQIREVWREYPQAQLLAEERDVLAELAYYLRPEGTAIQSLTLPGAPRHHYDLVAPAGDAACWLYVARRGDALQTLAGRVAQAQRLAPIHVPLRRDAALDLQLVLITRDGDLQACRS</sequence>
<feature type="transmembrane region" description="Helical" evidence="8">
    <location>
        <begin position="113"/>
        <end position="139"/>
    </location>
</feature>
<dbReference type="InterPro" id="IPR050297">
    <property type="entry name" value="LipidA_mod_glycosyltrf_83"/>
</dbReference>
<organism evidence="10 11">
    <name type="scientific">Solimonas aquatica</name>
    <dbReference type="NCBI Taxonomy" id="489703"/>
    <lineage>
        <taxon>Bacteria</taxon>
        <taxon>Pseudomonadati</taxon>
        <taxon>Pseudomonadota</taxon>
        <taxon>Gammaproteobacteria</taxon>
        <taxon>Nevskiales</taxon>
        <taxon>Nevskiaceae</taxon>
        <taxon>Solimonas</taxon>
    </lineage>
</organism>
<evidence type="ECO:0000256" key="1">
    <source>
        <dbReference type="ARBA" id="ARBA00004651"/>
    </source>
</evidence>
<dbReference type="InterPro" id="IPR038731">
    <property type="entry name" value="RgtA/B/C-like"/>
</dbReference>
<evidence type="ECO:0000256" key="6">
    <source>
        <dbReference type="ARBA" id="ARBA00022989"/>
    </source>
</evidence>
<proteinExistence type="predicted"/>
<dbReference type="Pfam" id="PF13231">
    <property type="entry name" value="PMT_2"/>
    <property type="match status" value="1"/>
</dbReference>
<evidence type="ECO:0000313" key="11">
    <source>
        <dbReference type="Proteomes" id="UP000199233"/>
    </source>
</evidence>
<gene>
    <name evidence="10" type="ORF">SAMN04488038_10679</name>
</gene>
<keyword evidence="7 8" id="KW-0472">Membrane</keyword>
<feature type="domain" description="Glycosyltransferase RgtA/B/C/D-like" evidence="9">
    <location>
        <begin position="55"/>
        <end position="210"/>
    </location>
</feature>
<dbReference type="EMBL" id="FOFS01000006">
    <property type="protein sequence ID" value="SEQ40744.1"/>
    <property type="molecule type" value="Genomic_DNA"/>
</dbReference>
<dbReference type="STRING" id="489703.SAMN04488038_10679"/>
<feature type="transmembrane region" description="Helical" evidence="8">
    <location>
        <begin position="9"/>
        <end position="27"/>
    </location>
</feature>
<dbReference type="GO" id="GO:0009103">
    <property type="term" value="P:lipopolysaccharide biosynthetic process"/>
    <property type="evidence" value="ECO:0007669"/>
    <property type="project" value="UniProtKB-ARBA"/>
</dbReference>
<dbReference type="PANTHER" id="PTHR33908:SF11">
    <property type="entry name" value="MEMBRANE PROTEIN"/>
    <property type="match status" value="1"/>
</dbReference>
<evidence type="ECO:0000256" key="4">
    <source>
        <dbReference type="ARBA" id="ARBA00022679"/>
    </source>
</evidence>
<evidence type="ECO:0000256" key="7">
    <source>
        <dbReference type="ARBA" id="ARBA00023136"/>
    </source>
</evidence>
<keyword evidence="11" id="KW-1185">Reference proteome</keyword>
<dbReference type="RefSeq" id="WP_177188913.1">
    <property type="nucleotide sequence ID" value="NZ_FOFS01000006.1"/>
</dbReference>
<evidence type="ECO:0000256" key="8">
    <source>
        <dbReference type="SAM" id="Phobius"/>
    </source>
</evidence>
<feature type="transmembrane region" description="Helical" evidence="8">
    <location>
        <begin position="83"/>
        <end position="101"/>
    </location>
</feature>
<keyword evidence="3 10" id="KW-0328">Glycosyltransferase</keyword>
<keyword evidence="6 8" id="KW-1133">Transmembrane helix</keyword>
<dbReference type="GO" id="GO:0016763">
    <property type="term" value="F:pentosyltransferase activity"/>
    <property type="evidence" value="ECO:0007669"/>
    <property type="project" value="TreeGrafter"/>
</dbReference>
<evidence type="ECO:0000256" key="3">
    <source>
        <dbReference type="ARBA" id="ARBA00022676"/>
    </source>
</evidence>
<dbReference type="Proteomes" id="UP000199233">
    <property type="component" value="Unassembled WGS sequence"/>
</dbReference>
<feature type="transmembrane region" description="Helical" evidence="8">
    <location>
        <begin position="194"/>
        <end position="212"/>
    </location>
</feature>
<accession>A0A1H9FS91</accession>
<evidence type="ECO:0000259" key="9">
    <source>
        <dbReference type="Pfam" id="PF13231"/>
    </source>
</evidence>
<name>A0A1H9FS91_9GAMM</name>
<reference evidence="10 11" key="1">
    <citation type="submission" date="2016-10" db="EMBL/GenBank/DDBJ databases">
        <authorList>
            <person name="de Groot N.N."/>
        </authorList>
    </citation>
    <scope>NUCLEOTIDE SEQUENCE [LARGE SCALE GENOMIC DNA]</scope>
    <source>
        <strain evidence="10 11">DSM 25927</strain>
    </source>
</reference>
<protein>
    <submittedName>
        <fullName evidence="10">Dolichyl-phosphate-mannose-protein mannosyltransferase</fullName>
    </submittedName>
</protein>
<dbReference type="GO" id="GO:0005886">
    <property type="term" value="C:plasma membrane"/>
    <property type="evidence" value="ECO:0007669"/>
    <property type="project" value="UniProtKB-SubCell"/>
</dbReference>
<comment type="subcellular location">
    <subcellularLocation>
        <location evidence="1">Cell membrane</location>
        <topology evidence="1">Multi-pass membrane protein</topology>
    </subcellularLocation>
</comment>
<keyword evidence="4 10" id="KW-0808">Transferase</keyword>
<evidence type="ECO:0000313" key="10">
    <source>
        <dbReference type="EMBL" id="SEQ40744.1"/>
    </source>
</evidence>
<feature type="transmembrane region" description="Helical" evidence="8">
    <location>
        <begin position="154"/>
        <end position="182"/>
    </location>
</feature>
<evidence type="ECO:0000256" key="2">
    <source>
        <dbReference type="ARBA" id="ARBA00022475"/>
    </source>
</evidence>
<keyword evidence="2" id="KW-1003">Cell membrane</keyword>
<dbReference type="PANTHER" id="PTHR33908">
    <property type="entry name" value="MANNOSYLTRANSFERASE YKCB-RELATED"/>
    <property type="match status" value="1"/>
</dbReference>
<keyword evidence="5 8" id="KW-0812">Transmembrane</keyword>
<feature type="transmembrane region" description="Helical" evidence="8">
    <location>
        <begin position="278"/>
        <end position="297"/>
    </location>
</feature>
<feature type="transmembrane region" description="Helical" evidence="8">
    <location>
        <begin position="303"/>
        <end position="320"/>
    </location>
</feature>